<accession>A0A6C0K047</accession>
<sequence length="236" mass="24950">MPAAKKNYKKVTRKMRRRQRGGDSATYSLGSSSVAPGAAPYAQEVIPGSACQAATKFDAITGYMPPGRGGLPGYAGGGRRSRRTRTKHVSSRFAEFSKRVLKSLHFFKGRRGPTRRRSQHGGAGYTQNVAATTDGPNPFVPVVKAGCEGGPVTTVQYSAPGVQSGGVGGVDSAFLKMDNAGYSNEVPKWTSSVGTPGGGSMIQQPYAAGSMNPACIQTAGARRRRRQGRKATRKCY</sequence>
<feature type="region of interest" description="Disordered" evidence="1">
    <location>
        <begin position="110"/>
        <end position="132"/>
    </location>
</feature>
<feature type="compositionally biased region" description="Basic residues" evidence="1">
    <location>
        <begin position="110"/>
        <end position="119"/>
    </location>
</feature>
<feature type="compositionally biased region" description="Basic residues" evidence="1">
    <location>
        <begin position="79"/>
        <end position="89"/>
    </location>
</feature>
<feature type="compositionally biased region" description="Gly residues" evidence="1">
    <location>
        <begin position="68"/>
        <end position="78"/>
    </location>
</feature>
<evidence type="ECO:0000256" key="1">
    <source>
        <dbReference type="SAM" id="MobiDB-lite"/>
    </source>
</evidence>
<proteinExistence type="predicted"/>
<feature type="compositionally biased region" description="Polar residues" evidence="1">
    <location>
        <begin position="25"/>
        <end position="34"/>
    </location>
</feature>
<dbReference type="EMBL" id="MN740737">
    <property type="protein sequence ID" value="QHU09414.1"/>
    <property type="molecule type" value="Genomic_DNA"/>
</dbReference>
<dbReference type="AlphaFoldDB" id="A0A6C0K047"/>
<feature type="compositionally biased region" description="Basic residues" evidence="1">
    <location>
        <begin position="1"/>
        <end position="19"/>
    </location>
</feature>
<reference evidence="2" key="1">
    <citation type="journal article" date="2020" name="Nature">
        <title>Giant virus diversity and host interactions through global metagenomics.</title>
        <authorList>
            <person name="Schulz F."/>
            <person name="Roux S."/>
            <person name="Paez-Espino D."/>
            <person name="Jungbluth S."/>
            <person name="Walsh D.A."/>
            <person name="Denef V.J."/>
            <person name="McMahon K.D."/>
            <person name="Konstantinidis K.T."/>
            <person name="Eloe-Fadrosh E.A."/>
            <person name="Kyrpides N.C."/>
            <person name="Woyke T."/>
        </authorList>
    </citation>
    <scope>NUCLEOTIDE SEQUENCE</scope>
    <source>
        <strain evidence="2">GVMAG-S-1101164-105</strain>
    </source>
</reference>
<evidence type="ECO:0000313" key="2">
    <source>
        <dbReference type="EMBL" id="QHU09414.1"/>
    </source>
</evidence>
<protein>
    <submittedName>
        <fullName evidence="2">Uncharacterized protein</fullName>
    </submittedName>
</protein>
<name>A0A6C0K047_9ZZZZ</name>
<feature type="region of interest" description="Disordered" evidence="1">
    <location>
        <begin position="68"/>
        <end position="89"/>
    </location>
</feature>
<organism evidence="2">
    <name type="scientific">viral metagenome</name>
    <dbReference type="NCBI Taxonomy" id="1070528"/>
    <lineage>
        <taxon>unclassified sequences</taxon>
        <taxon>metagenomes</taxon>
        <taxon>organismal metagenomes</taxon>
    </lineage>
</organism>
<feature type="region of interest" description="Disordered" evidence="1">
    <location>
        <begin position="1"/>
        <end position="35"/>
    </location>
</feature>